<dbReference type="eggNOG" id="KOG1840">
    <property type="taxonomic scope" value="Eukaryota"/>
</dbReference>
<dbReference type="InterPro" id="IPR011990">
    <property type="entry name" value="TPR-like_helical_dom_sf"/>
</dbReference>
<dbReference type="SUPFAM" id="SSF48452">
    <property type="entry name" value="TPR-like"/>
    <property type="match status" value="3"/>
</dbReference>
<dbReference type="Pfam" id="PF00931">
    <property type="entry name" value="NB-ARC"/>
    <property type="match status" value="1"/>
</dbReference>
<protein>
    <recommendedName>
        <fullName evidence="2">NB-ARC domain-containing protein</fullName>
    </recommendedName>
</protein>
<evidence type="ECO:0000313" key="3">
    <source>
        <dbReference type="EMBL" id="ETN44022.1"/>
    </source>
</evidence>
<dbReference type="PRINTS" id="PR00381">
    <property type="entry name" value="KINESINLIGHT"/>
</dbReference>
<reference evidence="3 4" key="1">
    <citation type="submission" date="2013-03" db="EMBL/GenBank/DDBJ databases">
        <title>The Genome Sequence of Phialophora europaea CBS 101466.</title>
        <authorList>
            <consortium name="The Broad Institute Genomics Platform"/>
            <person name="Cuomo C."/>
            <person name="de Hoog S."/>
            <person name="Gorbushina A."/>
            <person name="Walker B."/>
            <person name="Young S.K."/>
            <person name="Zeng Q."/>
            <person name="Gargeya S."/>
            <person name="Fitzgerald M."/>
            <person name="Haas B."/>
            <person name="Abouelleil A."/>
            <person name="Allen A.W."/>
            <person name="Alvarado L."/>
            <person name="Arachchi H.M."/>
            <person name="Berlin A.M."/>
            <person name="Chapman S.B."/>
            <person name="Gainer-Dewar J."/>
            <person name="Goldberg J."/>
            <person name="Griggs A."/>
            <person name="Gujja S."/>
            <person name="Hansen M."/>
            <person name="Howarth C."/>
            <person name="Imamovic A."/>
            <person name="Ireland A."/>
            <person name="Larimer J."/>
            <person name="McCowan C."/>
            <person name="Murphy C."/>
            <person name="Pearson M."/>
            <person name="Poon T.W."/>
            <person name="Priest M."/>
            <person name="Roberts A."/>
            <person name="Saif S."/>
            <person name="Shea T."/>
            <person name="Sisk P."/>
            <person name="Sykes S."/>
            <person name="Wortman J."/>
            <person name="Nusbaum C."/>
            <person name="Birren B."/>
        </authorList>
    </citation>
    <scope>NUCLEOTIDE SEQUENCE [LARGE SCALE GENOMIC DNA]</scope>
    <source>
        <strain evidence="3 4">CBS 101466</strain>
    </source>
</reference>
<dbReference type="PANTHER" id="PTHR46082:SF11">
    <property type="entry name" value="AAA+ ATPASE DOMAIN-CONTAINING PROTEIN-RELATED"/>
    <property type="match status" value="1"/>
</dbReference>
<dbReference type="GO" id="GO:0043531">
    <property type="term" value="F:ADP binding"/>
    <property type="evidence" value="ECO:0007669"/>
    <property type="project" value="InterPro"/>
</dbReference>
<dbReference type="EMBL" id="KB822716">
    <property type="protein sequence ID" value="ETN44022.1"/>
    <property type="molecule type" value="Genomic_DNA"/>
</dbReference>
<evidence type="ECO:0000256" key="1">
    <source>
        <dbReference type="SAM" id="Phobius"/>
    </source>
</evidence>
<feature type="transmembrane region" description="Helical" evidence="1">
    <location>
        <begin position="6"/>
        <end position="25"/>
    </location>
</feature>
<dbReference type="InterPro" id="IPR027417">
    <property type="entry name" value="P-loop_NTPase"/>
</dbReference>
<dbReference type="Proteomes" id="UP000030752">
    <property type="component" value="Unassembled WGS sequence"/>
</dbReference>
<keyword evidence="1" id="KW-0812">Transmembrane</keyword>
<feature type="domain" description="NB-ARC" evidence="2">
    <location>
        <begin position="373"/>
        <end position="528"/>
    </location>
</feature>
<dbReference type="HOGENOM" id="CLU_000288_125_13_1"/>
<dbReference type="OrthoDB" id="5086500at2759"/>
<keyword evidence="1" id="KW-0472">Membrane</keyword>
<name>W2S5Q6_CYPE1</name>
<dbReference type="STRING" id="1220924.W2S5Q6"/>
<evidence type="ECO:0000259" key="2">
    <source>
        <dbReference type="Pfam" id="PF00931"/>
    </source>
</evidence>
<dbReference type="eggNOG" id="KOG2029">
    <property type="taxonomic scope" value="Eukaryota"/>
</dbReference>
<evidence type="ECO:0000313" key="4">
    <source>
        <dbReference type="Proteomes" id="UP000030752"/>
    </source>
</evidence>
<gene>
    <name evidence="3" type="ORF">HMPREF1541_10887</name>
</gene>
<dbReference type="InParanoid" id="W2S5Q6"/>
<dbReference type="SUPFAM" id="SSF53474">
    <property type="entry name" value="alpha/beta-Hydrolases"/>
    <property type="match status" value="1"/>
</dbReference>
<dbReference type="InterPro" id="IPR029058">
    <property type="entry name" value="AB_hydrolase_fold"/>
</dbReference>
<sequence length="1264" mass="142641">MAQNVILVSTATTLGALTVLVYLYFTKHIPSRRDRRQRPRAQWGLVGFTHSDLGTQLRDDGVDVIFVHGLGANPDTTWTATLPPTEPASTNKHDKTQKQVCWVTDLWIDDIPAAVRRKTRIFFYNHDSGWRRDGVQARLSTLAGRLLHELCGMTQGSARALVFVAHSYGGLLVKQALVEANTLGVECEHIRQRTKGILFLGTPHRGSNFTTFGSLIASCLRPIGADASILRELDYDSTYLHDLHTHFVRVVKHERDAFTQVFNMFEQRPTVMVRCGTLQWAQLIVRESSATYTGNRYVQNVGVAVDHSGLNKFAARTDEGYQTLRTVLQDLLPPELPRIEVRPFSRAPLYTERLELSTRVSQHLWPLTDGDDDGFRALVVYGAGGMGKTQLTLQYIEEYRHRYSPILWLDASTVHSLRHSFQAGATALKLSVEPSPADQDGPLSRSPLVSRVREWLADRDEGDARWLVVVDNADEVGHDLKAIIPRGRRGHVIVTSQTQQSSQLFEVRPARLLVDSMQSSEAYTLLVKRMRVKSRHVSAENGELVDAIAQRMGCLALAVDMAGAGLADEIDRAHGGSPDLIPVETVHKVLQQYLQDFDAHRDDMLRYSQRDELSDYQKTVWTLWDTSFGALQKAGHSRALEYLILMAHLDSGTAHHELFRLASVGWEAMVRRMAINVNNLVPDWLQTMLQVRDGEWDDFHYRRAVKLLERYVLVQQTKEEWPGTTMHRMIQWRAQKAGEEDGGGWRGWVWFVMVAAAMQTNFDKGRPRFRRHLAGSISGMAMGPGDHPDLNMIRKRVLGEDHPDTLTSMDNLASTYWNQGRWKEAEELEVQVTGIMTRVLGEEHPSTLTSMAKLASTYGSQGRWKEAEELFVRVQESMTTVLGPEHPDTLNSMGNLASTYQKQGRWKEAEKLDVHVKEIRARVLGQEHPNTLSSMANLAWAYRNQGRWKEAEELFVQVTETRKRVLGGEHPDTLISMVTLASTYSDQGRWKEAEELFVQVTEIMMRVLGKEHPDTLNSIGYLASTYRNQGQWKEAEELEVQVTGIMTRVLGEEHPDTLTSVGNLAVTYGSQGRWKEAGELELQMMEIRKRVLGEEHPSTLGSMTNLASTYGSQGRWKEAEELVVQVVGLMMRVLGEEHPSTLTSMANLAWAYHNQGRWKEAEELDMQVMEIRKRVLGEEHPETLISMNNLANTLKVTRSPGEAMDLLATCLKLCNKVLGPTHPHTSTVADTLLLWQQEEEMAALESPVAVLPPFTDLSLRSSGE</sequence>
<dbReference type="Pfam" id="PF13374">
    <property type="entry name" value="TPR_10"/>
    <property type="match status" value="3"/>
</dbReference>
<dbReference type="InterPro" id="IPR002182">
    <property type="entry name" value="NB-ARC"/>
</dbReference>
<dbReference type="Pfam" id="PF13424">
    <property type="entry name" value="TPR_12"/>
    <property type="match status" value="3"/>
</dbReference>
<dbReference type="InterPro" id="IPR053137">
    <property type="entry name" value="NLR-like"/>
</dbReference>
<accession>W2S5Q6</accession>
<keyword evidence="1" id="KW-1133">Transmembrane helix</keyword>
<proteinExistence type="predicted"/>
<dbReference type="Gene3D" id="3.40.50.1820">
    <property type="entry name" value="alpha/beta hydrolase"/>
    <property type="match status" value="1"/>
</dbReference>
<dbReference type="PANTHER" id="PTHR46082">
    <property type="entry name" value="ATP/GTP-BINDING PROTEIN-RELATED"/>
    <property type="match status" value="1"/>
</dbReference>
<dbReference type="AlphaFoldDB" id="W2S5Q6"/>
<dbReference type="GeneID" id="19978226"/>
<dbReference type="RefSeq" id="XP_008713778.1">
    <property type="nucleotide sequence ID" value="XM_008715556.1"/>
</dbReference>
<keyword evidence="4" id="KW-1185">Reference proteome</keyword>
<dbReference type="Gene3D" id="1.25.40.10">
    <property type="entry name" value="Tetratricopeptide repeat domain"/>
    <property type="match status" value="3"/>
</dbReference>
<dbReference type="SUPFAM" id="SSF52540">
    <property type="entry name" value="P-loop containing nucleoside triphosphate hydrolases"/>
    <property type="match status" value="1"/>
</dbReference>
<dbReference type="Gene3D" id="3.40.50.300">
    <property type="entry name" value="P-loop containing nucleotide triphosphate hydrolases"/>
    <property type="match status" value="1"/>
</dbReference>
<organism evidence="3 4">
    <name type="scientific">Cyphellophora europaea (strain CBS 101466)</name>
    <name type="common">Phialophora europaea</name>
    <dbReference type="NCBI Taxonomy" id="1220924"/>
    <lineage>
        <taxon>Eukaryota</taxon>
        <taxon>Fungi</taxon>
        <taxon>Dikarya</taxon>
        <taxon>Ascomycota</taxon>
        <taxon>Pezizomycotina</taxon>
        <taxon>Eurotiomycetes</taxon>
        <taxon>Chaetothyriomycetidae</taxon>
        <taxon>Chaetothyriales</taxon>
        <taxon>Cyphellophoraceae</taxon>
        <taxon>Cyphellophora</taxon>
    </lineage>
</organism>
<dbReference type="VEuPathDB" id="FungiDB:HMPREF1541_10887"/>